<dbReference type="Proteomes" id="UP001055712">
    <property type="component" value="Unassembled WGS sequence"/>
</dbReference>
<proteinExistence type="predicted"/>
<evidence type="ECO:0000313" key="2">
    <source>
        <dbReference type="EMBL" id="KAI3436573.1"/>
    </source>
</evidence>
<name>A0A9D4Z142_CHLVU</name>
<organism evidence="2 3">
    <name type="scientific">Chlorella vulgaris</name>
    <name type="common">Green alga</name>
    <dbReference type="NCBI Taxonomy" id="3077"/>
    <lineage>
        <taxon>Eukaryota</taxon>
        <taxon>Viridiplantae</taxon>
        <taxon>Chlorophyta</taxon>
        <taxon>core chlorophytes</taxon>
        <taxon>Trebouxiophyceae</taxon>
        <taxon>Chlorellales</taxon>
        <taxon>Chlorellaceae</taxon>
        <taxon>Chlorella clade</taxon>
        <taxon>Chlorella</taxon>
    </lineage>
</organism>
<dbReference type="AlphaFoldDB" id="A0A9D4Z142"/>
<evidence type="ECO:0000256" key="1">
    <source>
        <dbReference type="SAM" id="MobiDB-lite"/>
    </source>
</evidence>
<feature type="compositionally biased region" description="Polar residues" evidence="1">
    <location>
        <begin position="56"/>
        <end position="102"/>
    </location>
</feature>
<protein>
    <submittedName>
        <fullName evidence="2">Uncharacterized protein</fullName>
    </submittedName>
</protein>
<feature type="compositionally biased region" description="Low complexity" evidence="1">
    <location>
        <begin position="1"/>
        <end position="42"/>
    </location>
</feature>
<sequence length="126" mass="11601">MPATGAGPSSGQAAASAPGQGPSMGSPAPSGGTTSGGTTAMPLPSIAEVAPPPTAETLQGQNPCAISVQTPAGSQFQAGSVTPGGSNAQSAATGQRFASASSVAGPGLASTQTSNDNGGFATRTGG</sequence>
<accession>A0A9D4Z142</accession>
<feature type="region of interest" description="Disordered" evidence="1">
    <location>
        <begin position="1"/>
        <end position="126"/>
    </location>
</feature>
<gene>
    <name evidence="2" type="ORF">D9Q98_005989</name>
</gene>
<comment type="caution">
    <text evidence="2">The sequence shown here is derived from an EMBL/GenBank/DDBJ whole genome shotgun (WGS) entry which is preliminary data.</text>
</comment>
<reference evidence="2" key="2">
    <citation type="submission" date="2020-11" db="EMBL/GenBank/DDBJ databases">
        <authorList>
            <person name="Cecchin M."/>
            <person name="Marcolungo L."/>
            <person name="Rossato M."/>
            <person name="Girolomoni L."/>
            <person name="Cosentino E."/>
            <person name="Cuine S."/>
            <person name="Li-Beisson Y."/>
            <person name="Delledonne M."/>
            <person name="Ballottari M."/>
        </authorList>
    </citation>
    <scope>NUCLEOTIDE SEQUENCE</scope>
    <source>
        <strain evidence="2">211/11P</strain>
        <tissue evidence="2">Whole cell</tissue>
    </source>
</reference>
<keyword evidence="3" id="KW-1185">Reference proteome</keyword>
<reference evidence="2" key="1">
    <citation type="journal article" date="2019" name="Plant J.">
        <title>Chlorella vulgaris genome assembly and annotation reveals the molecular basis for metabolic acclimation to high light conditions.</title>
        <authorList>
            <person name="Cecchin M."/>
            <person name="Marcolungo L."/>
            <person name="Rossato M."/>
            <person name="Girolomoni L."/>
            <person name="Cosentino E."/>
            <person name="Cuine S."/>
            <person name="Li-Beisson Y."/>
            <person name="Delledonne M."/>
            <person name="Ballottari M."/>
        </authorList>
    </citation>
    <scope>NUCLEOTIDE SEQUENCE</scope>
    <source>
        <strain evidence="2">211/11P</strain>
    </source>
</reference>
<evidence type="ECO:0000313" key="3">
    <source>
        <dbReference type="Proteomes" id="UP001055712"/>
    </source>
</evidence>
<dbReference type="EMBL" id="SIDB01000002">
    <property type="protein sequence ID" value="KAI3436573.1"/>
    <property type="molecule type" value="Genomic_DNA"/>
</dbReference>